<accession>A0AAN4KLG3</accession>
<gene>
    <name evidence="1" type="ORF">BTCBT_007385</name>
</gene>
<dbReference type="EMBL" id="ARXZ02000091">
    <property type="protein sequence ID" value="ERH96484.1"/>
    <property type="molecule type" value="Genomic_DNA"/>
</dbReference>
<dbReference type="Proteomes" id="UP000013487">
    <property type="component" value="Unassembled WGS sequence"/>
</dbReference>
<proteinExistence type="predicted"/>
<evidence type="ECO:0000313" key="1">
    <source>
        <dbReference type="EMBL" id="ERH96484.1"/>
    </source>
</evidence>
<evidence type="ECO:0000313" key="2">
    <source>
        <dbReference type="Proteomes" id="UP000013487"/>
    </source>
</evidence>
<dbReference type="AlphaFoldDB" id="A0AAN4KLG3"/>
<reference evidence="1 2" key="1">
    <citation type="journal article" date="2013" name="Genome Announc.">
        <title>Draft Genome Sequence of Bacillus thuringiensis var. thuringiensis Strain T01-328, a Brazilian Isolate That Produces a Soluble Pesticide Protein, Cry1Ia.</title>
        <authorList>
            <person name="Varani A.M."/>
            <person name="Lemos M.V."/>
            <person name="Fernandes C.C."/>
            <person name="Lemos E.G."/>
            <person name="Alves E.C."/>
            <person name="Desiderio J.A."/>
        </authorList>
    </citation>
    <scope>NUCLEOTIDE SEQUENCE [LARGE SCALE GENOMIC DNA]</scope>
    <source>
        <strain evidence="1 2">T01-328</strain>
    </source>
</reference>
<name>A0AAN4KLG3_BACTU</name>
<evidence type="ECO:0008006" key="3">
    <source>
        <dbReference type="Google" id="ProtNLM"/>
    </source>
</evidence>
<organism evidence="1 2">
    <name type="scientific">Bacillus thuringiensis T01-328</name>
    <dbReference type="NCBI Taxonomy" id="1324966"/>
    <lineage>
        <taxon>Bacteria</taxon>
        <taxon>Bacillati</taxon>
        <taxon>Bacillota</taxon>
        <taxon>Bacilli</taxon>
        <taxon>Bacillales</taxon>
        <taxon>Bacillaceae</taxon>
        <taxon>Bacillus</taxon>
        <taxon>Bacillus cereus group</taxon>
    </lineage>
</organism>
<comment type="caution">
    <text evidence="1">The sequence shown here is derived from an EMBL/GenBank/DDBJ whole genome shotgun (WGS) entry which is preliminary data.</text>
</comment>
<sequence>MKKTILTLMGIITVFTLTLSNINTPKENKDPSIQKIMLMSDGNTGG</sequence>
<dbReference type="RefSeq" id="WP_000751237.1">
    <property type="nucleotide sequence ID" value="NZ_ARXZ02000091.1"/>
</dbReference>
<protein>
    <recommendedName>
        <fullName evidence="3">Phr family secreted Rap phosphatase inhibitor</fullName>
    </recommendedName>
</protein>